<protein>
    <submittedName>
        <fullName evidence="1">Uncharacterized protein</fullName>
    </submittedName>
</protein>
<organism evidence="1 2">
    <name type="scientific">Gordonia phage Eyre</name>
    <dbReference type="NCBI Taxonomy" id="1887646"/>
    <lineage>
        <taxon>Viruses</taxon>
        <taxon>Duplodnaviria</taxon>
        <taxon>Heunggongvirae</taxon>
        <taxon>Uroviricota</taxon>
        <taxon>Caudoviricetes</taxon>
        <taxon>Eyrevirus</taxon>
        <taxon>Eyrevirus eyre</taxon>
    </lineage>
</organism>
<evidence type="ECO:0000313" key="2">
    <source>
        <dbReference type="Proteomes" id="UP000201149"/>
    </source>
</evidence>
<keyword evidence="2" id="KW-1185">Reference proteome</keyword>
<name>A0A1B3B031_9CAUD</name>
<evidence type="ECO:0000313" key="1">
    <source>
        <dbReference type="EMBL" id="AOE44349.1"/>
    </source>
</evidence>
<dbReference type="GeneID" id="29068975"/>
<dbReference type="Proteomes" id="UP000201149">
    <property type="component" value="Segment"/>
</dbReference>
<proteinExistence type="predicted"/>
<dbReference type="RefSeq" id="YP_009292461.1">
    <property type="nucleotide sequence ID" value="NC_031122.1"/>
</dbReference>
<dbReference type="EMBL" id="KX557277">
    <property type="protein sequence ID" value="AOE44349.1"/>
    <property type="molecule type" value="Genomic_DNA"/>
</dbReference>
<sequence>MHLPAIPESLEVDDVTAALRSLGIPTDERLVEAKFTPGSVELTFLRTDGEGPDADALVGTTATAPRTGSSLSYVTTTVAVRRKRADQ</sequence>
<dbReference type="KEGG" id="vg:29068975"/>
<accession>A0A1B3B031</accession>
<reference evidence="2" key="1">
    <citation type="submission" date="2016-07" db="EMBL/GenBank/DDBJ databases">
        <authorList>
            <person name="Florea S."/>
            <person name="Webb J.S."/>
            <person name="Jaromczyk J."/>
            <person name="Schardl C.L."/>
        </authorList>
    </citation>
    <scope>NUCLEOTIDE SEQUENCE [LARGE SCALE GENOMIC DNA]</scope>
</reference>
<gene>
    <name evidence="1" type="primary">70</name>
    <name evidence="1" type="ORF">SEA_EYRE_70</name>
</gene>